<feature type="region of interest" description="Disordered" evidence="8">
    <location>
        <begin position="359"/>
        <end position="381"/>
    </location>
</feature>
<dbReference type="OrthoDB" id="8118055at2759"/>
<dbReference type="Pfam" id="PF01532">
    <property type="entry name" value="Glyco_hydro_47"/>
    <property type="match status" value="1"/>
</dbReference>
<dbReference type="InterPro" id="IPR044674">
    <property type="entry name" value="EDEM1/2/3"/>
</dbReference>
<dbReference type="UniPathway" id="UPA00378"/>
<evidence type="ECO:0000256" key="6">
    <source>
        <dbReference type="PIRSR" id="PIRSR601382-2"/>
    </source>
</evidence>
<comment type="subcellular location">
    <subcellularLocation>
        <location evidence="1">Endoplasmic reticulum</location>
    </subcellularLocation>
</comment>
<dbReference type="PANTHER" id="PTHR45679">
    <property type="entry name" value="ER DEGRADATION-ENHANCING ALPHA-MANNOSIDASE-LIKE PROTEIN 2"/>
    <property type="match status" value="1"/>
</dbReference>
<feature type="active site" evidence="5">
    <location>
        <position position="488"/>
    </location>
</feature>
<keyword evidence="4" id="KW-0325">Glycoprotein</keyword>
<organism evidence="10 11">
    <name type="scientific">Plectosphaerella cucumerina</name>
    <dbReference type="NCBI Taxonomy" id="40658"/>
    <lineage>
        <taxon>Eukaryota</taxon>
        <taxon>Fungi</taxon>
        <taxon>Dikarya</taxon>
        <taxon>Ascomycota</taxon>
        <taxon>Pezizomycotina</taxon>
        <taxon>Sordariomycetes</taxon>
        <taxon>Hypocreomycetidae</taxon>
        <taxon>Glomerellales</taxon>
        <taxon>Plectosphaerellaceae</taxon>
        <taxon>Plectosphaerella</taxon>
    </lineage>
</organism>
<dbReference type="PRINTS" id="PR00747">
    <property type="entry name" value="GLYHDRLASE47"/>
</dbReference>
<comment type="caution">
    <text evidence="10">The sequence shown here is derived from an EMBL/GenBank/DDBJ whole genome shotgun (WGS) entry which is preliminary data.</text>
</comment>
<feature type="active site" description="Proton donor" evidence="5">
    <location>
        <position position="151"/>
    </location>
</feature>
<evidence type="ECO:0000313" key="10">
    <source>
        <dbReference type="EMBL" id="KAH7368538.1"/>
    </source>
</evidence>
<reference evidence="10" key="1">
    <citation type="journal article" date="2021" name="Nat. Commun.">
        <title>Genetic determinants of endophytism in the Arabidopsis root mycobiome.</title>
        <authorList>
            <person name="Mesny F."/>
            <person name="Miyauchi S."/>
            <person name="Thiergart T."/>
            <person name="Pickel B."/>
            <person name="Atanasova L."/>
            <person name="Karlsson M."/>
            <person name="Huettel B."/>
            <person name="Barry K.W."/>
            <person name="Haridas S."/>
            <person name="Chen C."/>
            <person name="Bauer D."/>
            <person name="Andreopoulos W."/>
            <person name="Pangilinan J."/>
            <person name="LaButti K."/>
            <person name="Riley R."/>
            <person name="Lipzen A."/>
            <person name="Clum A."/>
            <person name="Drula E."/>
            <person name="Henrissat B."/>
            <person name="Kohler A."/>
            <person name="Grigoriev I.V."/>
            <person name="Martin F.M."/>
            <person name="Hacquard S."/>
        </authorList>
    </citation>
    <scope>NUCLEOTIDE SEQUENCE</scope>
    <source>
        <strain evidence="10">MPI-CAGE-AT-0016</strain>
    </source>
</reference>
<dbReference type="InterPro" id="IPR036026">
    <property type="entry name" value="Seven-hairpin_glycosidases"/>
</dbReference>
<evidence type="ECO:0000256" key="2">
    <source>
        <dbReference type="ARBA" id="ARBA00007658"/>
    </source>
</evidence>
<name>A0A8K0TN46_9PEZI</name>
<evidence type="ECO:0000256" key="8">
    <source>
        <dbReference type="SAM" id="MobiDB-lite"/>
    </source>
</evidence>
<dbReference type="InterPro" id="IPR001382">
    <property type="entry name" value="Glyco_hydro_47"/>
</dbReference>
<evidence type="ECO:0000313" key="11">
    <source>
        <dbReference type="Proteomes" id="UP000813385"/>
    </source>
</evidence>
<dbReference type="AlphaFoldDB" id="A0A8K0TN46"/>
<dbReference type="GO" id="GO:0005975">
    <property type="term" value="P:carbohydrate metabolic process"/>
    <property type="evidence" value="ECO:0007669"/>
    <property type="project" value="InterPro"/>
</dbReference>
<evidence type="ECO:0000256" key="7">
    <source>
        <dbReference type="RuleBase" id="RU361193"/>
    </source>
</evidence>
<comment type="cofactor">
    <cofactor evidence="6">
        <name>Ca(2+)</name>
        <dbReference type="ChEBI" id="CHEBI:29108"/>
    </cofactor>
</comment>
<dbReference type="GO" id="GO:0004571">
    <property type="term" value="F:mannosyl-oligosaccharide 1,2-alpha-mannosidase activity"/>
    <property type="evidence" value="ECO:0007669"/>
    <property type="project" value="InterPro"/>
</dbReference>
<dbReference type="GO" id="GO:1904380">
    <property type="term" value="P:endoplasmic reticulum mannose trimming"/>
    <property type="evidence" value="ECO:0007669"/>
    <property type="project" value="InterPro"/>
</dbReference>
<sequence>MRSATWLAACLALPWTSPVAAMGPARLAELRKSTVEVFQHGYNNYMDHAFPEDELRPVSCTPLTRDPLNPSNYDLNDVLGNYSLTLIDSLSTLAVLAGTPSDEETASWALHQFQDGVAKFVHYYGDGRRGPSGQGERARGFDLDSKVQVFETVIRGVGGLLSAHLFAIGELPIPGYRPSRPPADYAPPDPLEWPPIAWPDGFRYDGQLLRLALDLAERLLPAFYTTTGLPYPRVNLRHGIPFYINSPLHKVSPNDPDSTERSREKTDTCSAGAGSLVLEFTVLSRLTDDPRFENLAKRAFWTVWKAKSDIGLVGNAIDPEKGEWVSYDTGIGAGVDSFFEYALKSHILLSGHDTPNITAPHPPADREWLDPNALHSEPLSPEEHSSGAFLEAWHQAHAAIKRHLYNDVHHPYYMTGHRTRGYPFTAWIDSLAAFYPGLLAMAGEVDEGQDANLLYTALWTRYGALPERWSVRDRQIDSGIGWWPGRPEFIESTYHLYRATNDPWYLHVGEMVLSDIDRLCRTRCGWSGLQNVDTGEKADRMQSFFLGETTKYLYLLFDPDHPFNKLDKEFVFSTEAHPLIIPRQRPAWRSKQQKQHDRLIKDLDAYFDEGYTNTCPAPAKEVPLTGSVLAARPDVFQAASFVLLHRVPNPYSGMEEVPASGGSTEPTLRYKSNHTFFPWTLPRSAIPENGTCAALAFKPTLLIEFPSSVQRMDAGSALNQLFANTAAIKTPTGAKIISLNGLKVTFVKEETSDARYDHVWRVTHVNHIALGKDEVVHIDTDLLGGLADPLFNRIRYPSYADLVLVFDDGPEENTTAEMPVDAFEDTESAESIRLPEGDDVPWIQQADQDAPSGRSLDPSYGSMLKSIMRAVTSVFDPSFTPAPSDASTDGSIPLRFETYKASPPVGKGAVPLPDTPDAALLSSLGDAQGPSPLDLPWTTFFLAGDACDERLPDAAPRDHHVIVIRRGGCSFSTKLANIPAVPATPRSLQLVVVVDDSPLDAPDGEPPLSNDERDEMVYGASLSRQPWDLAADMVQPHLDEEQRTPGGMPRHRPVSMLMIRGGAHGGHGGAYAQFARATGAGVRRKYFIETQGRRVDNIIIL</sequence>
<evidence type="ECO:0000256" key="9">
    <source>
        <dbReference type="SAM" id="SignalP"/>
    </source>
</evidence>
<keyword evidence="7" id="KW-0378">Hydrolase</keyword>
<feature type="binding site" evidence="6">
    <location>
        <position position="574"/>
    </location>
    <ligand>
        <name>Ca(2+)</name>
        <dbReference type="ChEBI" id="CHEBI:29108"/>
    </ligand>
</feature>
<feature type="active site" evidence="5">
    <location>
        <position position="336"/>
    </location>
</feature>
<feature type="chain" id="PRO_5035457033" description="alpha-1,2-Mannosidase" evidence="9">
    <location>
        <begin position="22"/>
        <end position="1101"/>
    </location>
</feature>
<dbReference type="GO" id="GO:0044322">
    <property type="term" value="C:endoplasmic reticulum quality control compartment"/>
    <property type="evidence" value="ECO:0007669"/>
    <property type="project" value="GOC"/>
</dbReference>
<keyword evidence="3" id="KW-0256">Endoplasmic reticulum</keyword>
<dbReference type="SUPFAM" id="SSF48225">
    <property type="entry name" value="Seven-hairpin glycosidases"/>
    <property type="match status" value="1"/>
</dbReference>
<keyword evidence="6" id="KW-0106">Calcium</keyword>
<dbReference type="GO" id="GO:0016020">
    <property type="term" value="C:membrane"/>
    <property type="evidence" value="ECO:0007669"/>
    <property type="project" value="InterPro"/>
</dbReference>
<evidence type="ECO:0000256" key="4">
    <source>
        <dbReference type="ARBA" id="ARBA00023180"/>
    </source>
</evidence>
<proteinExistence type="inferred from homology"/>
<keyword evidence="11" id="KW-1185">Reference proteome</keyword>
<protein>
    <recommendedName>
        <fullName evidence="7">alpha-1,2-Mannosidase</fullName>
        <ecNumber evidence="7">3.2.1.-</ecNumber>
    </recommendedName>
</protein>
<keyword evidence="7" id="KW-0326">Glycosidase</keyword>
<feature type="active site" description="Proton donor" evidence="5">
    <location>
        <position position="467"/>
    </location>
</feature>
<keyword evidence="6" id="KW-0479">Metal-binding</keyword>
<gene>
    <name evidence="10" type="ORF">B0T11DRAFT_65196</name>
</gene>
<dbReference type="Proteomes" id="UP000813385">
    <property type="component" value="Unassembled WGS sequence"/>
</dbReference>
<dbReference type="GO" id="GO:0036503">
    <property type="term" value="P:ERAD pathway"/>
    <property type="evidence" value="ECO:0007669"/>
    <property type="project" value="UniProtKB-ARBA"/>
</dbReference>
<dbReference type="PANTHER" id="PTHR45679:SF5">
    <property type="entry name" value="ER DEGRADATION-ENHANCING ALPHA-MANNOSIDASE-LIKE PROTEIN 1"/>
    <property type="match status" value="1"/>
</dbReference>
<dbReference type="Gene3D" id="1.50.10.10">
    <property type="match status" value="1"/>
</dbReference>
<keyword evidence="9" id="KW-0732">Signal</keyword>
<dbReference type="EMBL" id="JAGPXD010000002">
    <property type="protein sequence ID" value="KAH7368538.1"/>
    <property type="molecule type" value="Genomic_DNA"/>
</dbReference>
<evidence type="ECO:0000256" key="5">
    <source>
        <dbReference type="PIRSR" id="PIRSR601382-1"/>
    </source>
</evidence>
<dbReference type="GO" id="GO:0005509">
    <property type="term" value="F:calcium ion binding"/>
    <property type="evidence" value="ECO:0007669"/>
    <property type="project" value="InterPro"/>
</dbReference>
<accession>A0A8K0TN46</accession>
<dbReference type="InterPro" id="IPR012341">
    <property type="entry name" value="6hp_glycosidase-like_sf"/>
</dbReference>
<evidence type="ECO:0000256" key="1">
    <source>
        <dbReference type="ARBA" id="ARBA00004240"/>
    </source>
</evidence>
<feature type="signal peptide" evidence="9">
    <location>
        <begin position="1"/>
        <end position="21"/>
    </location>
</feature>
<comment type="similarity">
    <text evidence="2 7">Belongs to the glycosyl hydrolase 47 family.</text>
</comment>
<evidence type="ECO:0000256" key="3">
    <source>
        <dbReference type="ARBA" id="ARBA00022824"/>
    </source>
</evidence>
<dbReference type="EC" id="3.2.1.-" evidence="7"/>